<gene>
    <name evidence="5" type="ORF">PECAL_2P19150</name>
</gene>
<sequence length="942" mass="104169">MSLFKLKDWWSTTLGHREQFSGGGLAAGIIDNSGKPRIVSGSLQGWLRVHNPLMPNRTPDSTKSLLLEVRLDAPIYQLKVGRAHAIAVLHPSKLRVCTCSARTNQGSSIETSHLELTAQYIHDFEVTNIGTHAFSMCLGSFGGSTDREMILVQHMDGHVTIYDYDVEILCHCFQDCLAPGPIEYVQSADAFVTSNVAMSIACYKFQALAHSTNQDKSASLQTSGTLIEAKDKCVVLPCNSNKTRRVVTADWICNVGELILSFGIAHVRMTSICQIVALGEHTLFIVSVDGVLQASKLMDFHPTSLCICPTFGIEAWPRVLEQCASEMNSSPHVCCDVDNIIVYGSDARVYVLNSALQVIWVACGGVSKPLSISLFSVLCTTLTKAGMMLVVLDDTGNVMTQFLGTEPVSKVPLNKLSAIQVAPSATVREFLSLRKEATSPRTEEISAARLFIRARAARAQRDITKYQFDQKRCFEASASNEIIKSSKIGVQNSNIQYSALIRLYAETPGVSNEGPWSKKPVERVTTSALLFASCSGESAFPKAFVTVNSPSWVHMPKVTMVTDVGRETSKPHWLEFFFYAQKPFPAATMRVAAIAKYRSTESHIKFASVALRLPLALNCRLQSTPQSQRAAYKITLDTDKEAVEMFDLFADMLLQTDMKSKELRFAAQQAISFEFHFTTDDLLPTAIAKPSPKVQVTGTLIVSRHTSSYSIQSTALPALWLLTNELCTRLQCRWYDRGGVKISYKEPLPLSDYFASVDDHHATRVALRIAESALNDASHQFRTIEKRLLIRFKDGRPVQINHLSLLMRQTHHNLQRLASIIQHAQLERRRSASILACSTNLLVSLMHFHFGLSAKKIANISSHMNPDVVSLNLAAREVGLAGWEEVADMSMAFLLKNNIMRRASKSTPIKPAVQAATLAFPSTTDTLKKRIAIICHKLDPVK</sequence>
<dbReference type="PANTHER" id="PTHR20991:SF0">
    <property type="entry name" value="PROTEIN PTHB1"/>
    <property type="match status" value="1"/>
</dbReference>
<dbReference type="GO" id="GO:0060271">
    <property type="term" value="P:cilium assembly"/>
    <property type="evidence" value="ECO:0007669"/>
    <property type="project" value="TreeGrafter"/>
</dbReference>
<dbReference type="InterPro" id="IPR026511">
    <property type="entry name" value="PTHB1"/>
</dbReference>
<evidence type="ECO:0000259" key="4">
    <source>
        <dbReference type="Pfam" id="PF23339"/>
    </source>
</evidence>
<evidence type="ECO:0000259" key="1">
    <source>
        <dbReference type="Pfam" id="PF14727"/>
    </source>
</evidence>
<keyword evidence="6" id="KW-1185">Reference proteome</keyword>
<feature type="domain" description="PTHB1 platform" evidence="2">
    <location>
        <begin position="614"/>
        <end position="733"/>
    </location>
</feature>
<dbReference type="GO" id="GO:0016020">
    <property type="term" value="C:membrane"/>
    <property type="evidence" value="ECO:0007669"/>
    <property type="project" value="TreeGrafter"/>
</dbReference>
<comment type="caution">
    <text evidence="5">The sequence shown here is derived from an EMBL/GenBank/DDBJ whole genome shotgun (WGS) entry which is preliminary data.</text>
</comment>
<accession>A0A8J2SBX9</accession>
<feature type="domain" description="PTHB1 N-terminal" evidence="1">
    <location>
        <begin position="1"/>
        <end position="407"/>
    </location>
</feature>
<evidence type="ECO:0000259" key="2">
    <source>
        <dbReference type="Pfam" id="PF23337"/>
    </source>
</evidence>
<dbReference type="Pfam" id="PF23338">
    <property type="entry name" value="PTHB1_hp"/>
    <property type="match status" value="1"/>
</dbReference>
<evidence type="ECO:0000313" key="5">
    <source>
        <dbReference type="EMBL" id="CAH0368825.1"/>
    </source>
</evidence>
<dbReference type="EMBL" id="CAKKNE010000002">
    <property type="protein sequence ID" value="CAH0368825.1"/>
    <property type="molecule type" value="Genomic_DNA"/>
</dbReference>
<dbReference type="Pfam" id="PF14727">
    <property type="entry name" value="PHTB1_N"/>
    <property type="match status" value="1"/>
</dbReference>
<dbReference type="GO" id="GO:0034464">
    <property type="term" value="C:BBSome"/>
    <property type="evidence" value="ECO:0007669"/>
    <property type="project" value="InterPro"/>
</dbReference>
<dbReference type="InterPro" id="IPR055364">
    <property type="entry name" value="PTHB1_CtH_dom"/>
</dbReference>
<evidence type="ECO:0000313" key="6">
    <source>
        <dbReference type="Proteomes" id="UP000789595"/>
    </source>
</evidence>
<feature type="domain" description="PTHB1 hairpin" evidence="3">
    <location>
        <begin position="747"/>
        <end position="848"/>
    </location>
</feature>
<dbReference type="InterPro" id="IPR055363">
    <property type="entry name" value="PTHB1_hp_dom"/>
</dbReference>
<dbReference type="OrthoDB" id="10262646at2759"/>
<dbReference type="InterPro" id="IPR028073">
    <property type="entry name" value="PHTB1_N_dom"/>
</dbReference>
<dbReference type="PANTHER" id="PTHR20991">
    <property type="entry name" value="PARATHYROID HORMONE-RESPONSIVE B1 GENE"/>
    <property type="match status" value="1"/>
</dbReference>
<organism evidence="5 6">
    <name type="scientific">Pelagomonas calceolata</name>
    <dbReference type="NCBI Taxonomy" id="35677"/>
    <lineage>
        <taxon>Eukaryota</taxon>
        <taxon>Sar</taxon>
        <taxon>Stramenopiles</taxon>
        <taxon>Ochrophyta</taxon>
        <taxon>Pelagophyceae</taxon>
        <taxon>Pelagomonadales</taxon>
        <taxon>Pelagomonadaceae</taxon>
        <taxon>Pelagomonas</taxon>
    </lineage>
</organism>
<dbReference type="Pfam" id="PF23339">
    <property type="entry name" value="PTHB1_CtH"/>
    <property type="match status" value="1"/>
</dbReference>
<reference evidence="5" key="1">
    <citation type="submission" date="2021-11" db="EMBL/GenBank/DDBJ databases">
        <authorList>
            <consortium name="Genoscope - CEA"/>
            <person name="William W."/>
        </authorList>
    </citation>
    <scope>NUCLEOTIDE SEQUENCE</scope>
</reference>
<dbReference type="Pfam" id="PF23337">
    <property type="entry name" value="PTHB1_pf"/>
    <property type="match status" value="1"/>
</dbReference>
<evidence type="ECO:0000259" key="3">
    <source>
        <dbReference type="Pfam" id="PF23338"/>
    </source>
</evidence>
<dbReference type="InterPro" id="IPR055362">
    <property type="entry name" value="PTHB1_pf_dom"/>
</dbReference>
<name>A0A8J2SBX9_9STRA</name>
<protein>
    <recommendedName>
        <fullName evidence="7">PTHB1 N-terminal domain-containing protein</fullName>
    </recommendedName>
</protein>
<dbReference type="Proteomes" id="UP000789595">
    <property type="component" value="Unassembled WGS sequence"/>
</dbReference>
<dbReference type="AlphaFoldDB" id="A0A8J2SBX9"/>
<evidence type="ECO:0008006" key="7">
    <source>
        <dbReference type="Google" id="ProtNLM"/>
    </source>
</evidence>
<feature type="domain" description="PTHB1 C-terminal helix bundle" evidence="4">
    <location>
        <begin position="854"/>
        <end position="937"/>
    </location>
</feature>
<proteinExistence type="predicted"/>